<dbReference type="InterPro" id="IPR011330">
    <property type="entry name" value="Glyco_hydro/deAcase_b/a-brl"/>
</dbReference>
<dbReference type="InterPro" id="IPR002509">
    <property type="entry name" value="NODB_dom"/>
</dbReference>
<dbReference type="PANTHER" id="PTHR34216:SF3">
    <property type="entry name" value="POLY-BETA-1,6-N-ACETYL-D-GLUCOSAMINE N-DEACETYLASE"/>
    <property type="match status" value="1"/>
</dbReference>
<dbReference type="Proteomes" id="UP000235589">
    <property type="component" value="Chromosome"/>
</dbReference>
<gene>
    <name evidence="6" type="ORF">B9O19_00973</name>
</gene>
<dbReference type="Gene3D" id="3.20.20.370">
    <property type="entry name" value="Glycoside hydrolase/deacetylase"/>
    <property type="match status" value="1"/>
</dbReference>
<sequence length="366" mass="39889">MKKLSLVLAAMIAASSISFYGTAAFAEETGLDYDGSVNVAFGNTTGSSSANSETGNPPSWIKDIYSTATPEPASTKDPNATPEPTKNPDATPEPTAAPTQKPSATQPPNEVRAGTPEADVVKVPILLYHHISDDFDSSNAISIISPRDFRLHMTAIKTQYTPISLRDYVDFVKCRDGSKTIPTNPIIITFDDGYSSNYEVAFPILKELEIPATIFVVTDTVGATKESGKVNYSHFTWEQAREMQDSGLIDIESHTNDHVKLGELDKDTLNYELRKSKYLIEKNLGKTCDMIAYPYGSYSDIAIDASHKAGFIAQCLVGDDATDIDYEVNIPRDGVENMTRITVSGLMGNVNVIELIRQAVSNKIIN</sequence>
<evidence type="ECO:0000256" key="4">
    <source>
        <dbReference type="SAM" id="SignalP"/>
    </source>
</evidence>
<dbReference type="GO" id="GO:0005975">
    <property type="term" value="P:carbohydrate metabolic process"/>
    <property type="evidence" value="ECO:0007669"/>
    <property type="project" value="InterPro"/>
</dbReference>
<evidence type="ECO:0000256" key="1">
    <source>
        <dbReference type="ARBA" id="ARBA00004613"/>
    </source>
</evidence>
<feature type="region of interest" description="Disordered" evidence="3">
    <location>
        <begin position="43"/>
        <end position="115"/>
    </location>
</feature>
<feature type="signal peptide" evidence="4">
    <location>
        <begin position="1"/>
        <end position="26"/>
    </location>
</feature>
<dbReference type="CDD" id="cd10918">
    <property type="entry name" value="CE4_NodB_like_5s_6s"/>
    <property type="match status" value="1"/>
</dbReference>
<keyword evidence="2 4" id="KW-0732">Signal</keyword>
<evidence type="ECO:0000259" key="5">
    <source>
        <dbReference type="PROSITE" id="PS51677"/>
    </source>
</evidence>
<evidence type="ECO:0000256" key="2">
    <source>
        <dbReference type="ARBA" id="ARBA00022729"/>
    </source>
</evidence>
<evidence type="ECO:0000256" key="3">
    <source>
        <dbReference type="SAM" id="MobiDB-lite"/>
    </source>
</evidence>
<dbReference type="RefSeq" id="WP_102365371.1">
    <property type="nucleotide sequence ID" value="NZ_CP020991.1"/>
</dbReference>
<dbReference type="AlphaFoldDB" id="A0A2K9P1K2"/>
<protein>
    <submittedName>
        <fullName evidence="6">Carbohydrae esterase family 4</fullName>
    </submittedName>
</protein>
<dbReference type="Pfam" id="PF01522">
    <property type="entry name" value="Polysacc_deac_1"/>
    <property type="match status" value="1"/>
</dbReference>
<keyword evidence="7" id="KW-1185">Reference proteome</keyword>
<dbReference type="GO" id="GO:0005576">
    <property type="term" value="C:extracellular region"/>
    <property type="evidence" value="ECO:0007669"/>
    <property type="project" value="UniProtKB-SubCell"/>
</dbReference>
<dbReference type="PROSITE" id="PS51677">
    <property type="entry name" value="NODB"/>
    <property type="match status" value="1"/>
</dbReference>
<feature type="compositionally biased region" description="Polar residues" evidence="3">
    <location>
        <begin position="43"/>
        <end position="57"/>
    </location>
</feature>
<feature type="compositionally biased region" description="Low complexity" evidence="3">
    <location>
        <begin position="90"/>
        <end position="99"/>
    </location>
</feature>
<dbReference type="InterPro" id="IPR051398">
    <property type="entry name" value="Polysacch_Deacetylase"/>
</dbReference>
<dbReference type="GeneID" id="98062388"/>
<evidence type="ECO:0000313" key="7">
    <source>
        <dbReference type="Proteomes" id="UP000235589"/>
    </source>
</evidence>
<organism evidence="6 7">
    <name type="scientific">Monoglobus pectinilyticus</name>
    <dbReference type="NCBI Taxonomy" id="1981510"/>
    <lineage>
        <taxon>Bacteria</taxon>
        <taxon>Bacillati</taxon>
        <taxon>Bacillota</taxon>
        <taxon>Clostridia</taxon>
        <taxon>Monoglobales</taxon>
        <taxon>Monoglobaceae</taxon>
        <taxon>Monoglobus</taxon>
    </lineage>
</organism>
<dbReference type="KEGG" id="mpec:B9O19_00973"/>
<proteinExistence type="predicted"/>
<dbReference type="EMBL" id="CP020991">
    <property type="protein sequence ID" value="AUO19144.1"/>
    <property type="molecule type" value="Genomic_DNA"/>
</dbReference>
<accession>A0A2K9P1K2</accession>
<feature type="chain" id="PRO_5014972808" evidence="4">
    <location>
        <begin position="27"/>
        <end position="366"/>
    </location>
</feature>
<evidence type="ECO:0000313" key="6">
    <source>
        <dbReference type="EMBL" id="AUO19144.1"/>
    </source>
</evidence>
<comment type="subcellular location">
    <subcellularLocation>
        <location evidence="1">Secreted</location>
    </subcellularLocation>
</comment>
<dbReference type="PANTHER" id="PTHR34216">
    <property type="match status" value="1"/>
</dbReference>
<reference evidence="6 7" key="1">
    <citation type="submission" date="2017-04" db="EMBL/GenBank/DDBJ databases">
        <title>Monoglobus pectinilyticus 14 draft genome.</title>
        <authorList>
            <person name="Kim C."/>
            <person name="Rosendale D.I."/>
            <person name="Kelly W.J."/>
            <person name="Tannock G.W."/>
            <person name="Patchett M.L."/>
            <person name="Jordens J.Z."/>
        </authorList>
    </citation>
    <scope>NUCLEOTIDE SEQUENCE [LARGE SCALE GENOMIC DNA]</scope>
    <source>
        <strain evidence="6 7">14</strain>
    </source>
</reference>
<dbReference type="SUPFAM" id="SSF88713">
    <property type="entry name" value="Glycoside hydrolase/deacetylase"/>
    <property type="match status" value="1"/>
</dbReference>
<dbReference type="OrthoDB" id="9778320at2"/>
<feature type="domain" description="NodB homology" evidence="5">
    <location>
        <begin position="184"/>
        <end position="366"/>
    </location>
</feature>
<name>A0A2K9P1K2_9FIRM</name>
<dbReference type="GO" id="GO:0016810">
    <property type="term" value="F:hydrolase activity, acting on carbon-nitrogen (but not peptide) bonds"/>
    <property type="evidence" value="ECO:0007669"/>
    <property type="project" value="InterPro"/>
</dbReference>